<evidence type="ECO:0000313" key="6">
    <source>
        <dbReference type="EMBL" id="KAE8289944.1"/>
    </source>
</evidence>
<dbReference type="Pfam" id="PF14857">
    <property type="entry name" value="TMEM151"/>
    <property type="match status" value="1"/>
</dbReference>
<evidence type="ECO:0000256" key="3">
    <source>
        <dbReference type="ARBA" id="ARBA00022692"/>
    </source>
</evidence>
<evidence type="ECO:0000313" key="7">
    <source>
        <dbReference type="Proteomes" id="UP000424527"/>
    </source>
</evidence>
<dbReference type="Proteomes" id="UP000424527">
    <property type="component" value="Unassembled WGS sequence"/>
</dbReference>
<comment type="subcellular location">
    <subcellularLocation>
        <location evidence="1">Membrane</location>
        <topology evidence="1">Multi-pass membrane protein</topology>
    </subcellularLocation>
</comment>
<comment type="caution">
    <text evidence="6">The sequence shown here is derived from an EMBL/GenBank/DDBJ whole genome shotgun (WGS) entry which is preliminary data.</text>
</comment>
<dbReference type="EMBL" id="REGW02000011">
    <property type="protein sequence ID" value="KAE8289944.1"/>
    <property type="molecule type" value="Genomic_DNA"/>
</dbReference>
<evidence type="ECO:0000256" key="2">
    <source>
        <dbReference type="ARBA" id="ARBA00009583"/>
    </source>
</evidence>
<keyword evidence="3 6" id="KW-0812">Transmembrane</keyword>
<dbReference type="AlphaFoldDB" id="A0A6G0IEY7"/>
<dbReference type="PANTHER" id="PTHR31893:SF2">
    <property type="entry name" value="TRANSMEMBRANE PROTEIN 151B"/>
    <property type="match status" value="1"/>
</dbReference>
<protein>
    <submittedName>
        <fullName evidence="6">Transmembrane protein 151B</fullName>
    </submittedName>
</protein>
<keyword evidence="4" id="KW-1133">Transmembrane helix</keyword>
<evidence type="ECO:0000256" key="4">
    <source>
        <dbReference type="ARBA" id="ARBA00022989"/>
    </source>
</evidence>
<evidence type="ECO:0000256" key="5">
    <source>
        <dbReference type="ARBA" id="ARBA00023136"/>
    </source>
</evidence>
<gene>
    <name evidence="6" type="ORF">D5F01_LYC11655</name>
</gene>
<organism evidence="6 7">
    <name type="scientific">Larimichthys crocea</name>
    <name type="common">Large yellow croaker</name>
    <name type="synonym">Pseudosciaena crocea</name>
    <dbReference type="NCBI Taxonomy" id="215358"/>
    <lineage>
        <taxon>Eukaryota</taxon>
        <taxon>Metazoa</taxon>
        <taxon>Chordata</taxon>
        <taxon>Craniata</taxon>
        <taxon>Vertebrata</taxon>
        <taxon>Euteleostomi</taxon>
        <taxon>Actinopterygii</taxon>
        <taxon>Neopterygii</taxon>
        <taxon>Teleostei</taxon>
        <taxon>Neoteleostei</taxon>
        <taxon>Acanthomorphata</taxon>
        <taxon>Eupercaria</taxon>
        <taxon>Sciaenidae</taxon>
        <taxon>Larimichthys</taxon>
    </lineage>
</organism>
<dbReference type="InterPro" id="IPR026767">
    <property type="entry name" value="Tmem151"/>
</dbReference>
<evidence type="ECO:0000256" key="1">
    <source>
        <dbReference type="ARBA" id="ARBA00004141"/>
    </source>
</evidence>
<keyword evidence="5" id="KW-0472">Membrane</keyword>
<dbReference type="PANTHER" id="PTHR31893">
    <property type="entry name" value="TRANSMEMBRANE PROTEIN 151 HOMOLOG"/>
    <property type="match status" value="1"/>
</dbReference>
<comment type="similarity">
    <text evidence="2">Belongs to the TMEM151 family.</text>
</comment>
<name>A0A6G0IEY7_LARCR</name>
<accession>A0A6G0IEY7</accession>
<reference evidence="6 7" key="1">
    <citation type="submission" date="2019-07" db="EMBL/GenBank/DDBJ databases">
        <title>Chromosome genome assembly for large yellow croaker.</title>
        <authorList>
            <person name="Xiao S."/>
        </authorList>
    </citation>
    <scope>NUCLEOTIDE SEQUENCE [LARGE SCALE GENOMIC DNA]</scope>
    <source>
        <strain evidence="6">JMULYC20181020</strain>
        <tissue evidence="6">Muscle</tissue>
    </source>
</reference>
<keyword evidence="7" id="KW-1185">Reference proteome</keyword>
<dbReference type="GO" id="GO:0016020">
    <property type="term" value="C:membrane"/>
    <property type="evidence" value="ECO:0007669"/>
    <property type="project" value="UniProtKB-SubCell"/>
</dbReference>
<proteinExistence type="inferred from homology"/>
<sequence length="176" mass="19814">MEWHIRCNRQLIPSYSEAMLVNQSTADSSSLQDTEYTSSSNCFLLDSSQAAQSYGALQSQHDCEQCSEPNGQALFHSHLSSDTSRFSLCRMYGSHHTVALWRSHSSNLTDPCCVDEQCCRSDSSQLALSDTPPTYRDARFFPVLIVHRAEGCSSEEGRELRHYYIRRGSNCVETAL</sequence>